<evidence type="ECO:0000256" key="3">
    <source>
        <dbReference type="ARBA" id="ARBA00022645"/>
    </source>
</evidence>
<feature type="domain" description="Peptidase M14" evidence="11">
    <location>
        <begin position="478"/>
        <end position="771"/>
    </location>
</feature>
<dbReference type="InterPro" id="IPR057247">
    <property type="entry name" value="CARBOXYPEPT_ZN_2"/>
</dbReference>
<name>A0A834IVI4_RHYFE</name>
<keyword evidence="8" id="KW-0325">Glycoprotein</keyword>
<dbReference type="Pfam" id="PF00246">
    <property type="entry name" value="Peptidase_M14"/>
    <property type="match status" value="3"/>
</dbReference>
<dbReference type="GO" id="GO:0016485">
    <property type="term" value="P:protein processing"/>
    <property type="evidence" value="ECO:0007669"/>
    <property type="project" value="TreeGrafter"/>
</dbReference>
<dbReference type="SUPFAM" id="SSF49464">
    <property type="entry name" value="Carboxypeptidase regulatory domain-like"/>
    <property type="match status" value="4"/>
</dbReference>
<dbReference type="CDD" id="cd11308">
    <property type="entry name" value="Peptidase_M14NE-CP-C_like"/>
    <property type="match status" value="2"/>
</dbReference>
<evidence type="ECO:0000313" key="12">
    <source>
        <dbReference type="EMBL" id="KAF7284693.1"/>
    </source>
</evidence>
<dbReference type="GO" id="GO:0006518">
    <property type="term" value="P:peptide metabolic process"/>
    <property type="evidence" value="ECO:0007669"/>
    <property type="project" value="TreeGrafter"/>
</dbReference>
<reference evidence="12" key="1">
    <citation type="submission" date="2020-08" db="EMBL/GenBank/DDBJ databases">
        <title>Genome sequencing and assembly of the red palm weevil Rhynchophorus ferrugineus.</title>
        <authorList>
            <person name="Dias G.B."/>
            <person name="Bergman C.M."/>
            <person name="Manee M."/>
        </authorList>
    </citation>
    <scope>NUCLEOTIDE SEQUENCE</scope>
    <source>
        <strain evidence="12">AA-2017</strain>
        <tissue evidence="12">Whole larva</tissue>
    </source>
</reference>
<dbReference type="InterPro" id="IPR000834">
    <property type="entry name" value="Peptidase_M14"/>
</dbReference>
<dbReference type="SMART" id="SM00631">
    <property type="entry name" value="Zn_pept"/>
    <property type="match status" value="2"/>
</dbReference>
<comment type="caution">
    <text evidence="12">The sequence shown here is derived from an EMBL/GenBank/DDBJ whole genome shotgun (WGS) entry which is preliminary data.</text>
</comment>
<dbReference type="GO" id="GO:0008270">
    <property type="term" value="F:zinc ion binding"/>
    <property type="evidence" value="ECO:0007669"/>
    <property type="project" value="InterPro"/>
</dbReference>
<proteinExistence type="inferred from homology"/>
<keyword evidence="10" id="KW-0812">Transmembrane</keyword>
<organism evidence="12 13">
    <name type="scientific">Rhynchophorus ferrugineus</name>
    <name type="common">Red palm weevil</name>
    <name type="synonym">Curculio ferrugineus</name>
    <dbReference type="NCBI Taxonomy" id="354439"/>
    <lineage>
        <taxon>Eukaryota</taxon>
        <taxon>Metazoa</taxon>
        <taxon>Ecdysozoa</taxon>
        <taxon>Arthropoda</taxon>
        <taxon>Hexapoda</taxon>
        <taxon>Insecta</taxon>
        <taxon>Pterygota</taxon>
        <taxon>Neoptera</taxon>
        <taxon>Endopterygota</taxon>
        <taxon>Coleoptera</taxon>
        <taxon>Polyphaga</taxon>
        <taxon>Cucujiformia</taxon>
        <taxon>Curculionidae</taxon>
        <taxon>Dryophthorinae</taxon>
        <taxon>Rhynchophorus</taxon>
    </lineage>
</organism>
<dbReference type="InterPro" id="IPR008969">
    <property type="entry name" value="CarboxyPept-like_regulatory"/>
</dbReference>
<evidence type="ECO:0000256" key="4">
    <source>
        <dbReference type="ARBA" id="ARBA00022670"/>
    </source>
</evidence>
<dbReference type="GO" id="GO:0005615">
    <property type="term" value="C:extracellular space"/>
    <property type="evidence" value="ECO:0007669"/>
    <property type="project" value="TreeGrafter"/>
</dbReference>
<evidence type="ECO:0000256" key="5">
    <source>
        <dbReference type="ARBA" id="ARBA00022723"/>
    </source>
</evidence>
<dbReference type="PROSITE" id="PS00132">
    <property type="entry name" value="CARBOXYPEPT_ZN_1"/>
    <property type="match status" value="2"/>
</dbReference>
<keyword evidence="6" id="KW-0378">Hydrolase</keyword>
<sequence length="1451" mass="164617">MLLPTILLHKILANVLLNTGCAATHITLPIFFLLRTYHVSVVIYIWACINQLTESLPVTENEHFLDSPRYHSYDELTNLFKKLETENPEIAKLISVGRSVKNRELWALHINVNVQNRSLLTPMFKYVANMHGDESIGRQLMIYLAEYLILNYGTNERVTRLVNTTDIYLMPSMNPDGFENSQEGLCESKPLYVGRENERGVDLNRDFPDQFEPQRAGTIISGRQPETIAMMTWIISRPFVLSGNLHGGAVVASYPFDDSLQGRECCKESKSPDNDLFKELALTYSQSHPLMKTGTTCSNDHFKNGITNGAFWYEVKGGMQDFNYVKSNCFEVTFELSCCKYPLASTLPDEWHNNKESLLKYIEAAQWGVKGLVKNEKGDPVLDADVVVEGINHNVTTSNRGEYWRLLLPGKYKIFATAFGYLPSDPVEIEVEKDGPTIQHFVLKLESEPEGEYSEVISSNTSLYDEYGFMIRDPDLFKHHHYEEMVEYMKLFNRTYSNITYMHSIGKSVKGRDLYVFVLSSTPLHHELGKPEFKYVANMHGNEVVGRELLLYLIKYLCERYGTDDRITKLLNTTRIHLLPSMNPDGYEMATEGDASSGKGRNNANNFDLNRNFPDQYGINQYNRFLEPETQLIMRWISSEPFVLSANLHNGALVANYPYDDNPPNVPENNENPSPDNALFKYLASTYSNAHRTMHDGKPCPMFPNEHFQGGITNGAKWYQVTGGMQDWNYLTAGCMEITLEIGCYKYPYAKDLPQYWLDNREALIKYMEQVHMGVHGYVTSTIGRRIPHVEVIIEGNKHAVKTTKDGEYWRLLLPGKYNITFAARGYESFTQEITVPETGNLILNPLLMKDDPTHWSSAYDFGEYLNVFGLGYHSNSQLYSTLSGFENKYPDFAEFHGGDALVSMSIHWLEISNEISQSDETKFHIAVIGNLFATQPIGREISVNLARHLLVGAAYKDPTILEILSNAVIHIVPVIDKSFEKIWGDYPKITKGLSKPEKYSCNNITADFKQVGEQILDLNNRLTSNSETVAITNAFKHMLFDDKFDLIINIEGGSNGVIFPYTRDQVQKYEKLADLYNSHLKIPQMCSGVSSGTDSLLTDFLFKEYDTPMITAKVSCCDYPSVDNIPYIWRDVLDPLMAVLNATRTGVKGTVVDTENNSLHNATVIVIETDQAFEVSKIKAYFKIMLPPGKYKLRIACHGYKLKEVDTFVTDLVLIKLKVVLEKVAKPEFSNAIIENSNTDQVVKTDTTMHDPFHGPVSSGLKGYVNDDQNHPVVNAKLFVKEANETVYTDADGKFGVPLPVGTYTVIVDAYRYFKHVKLVLINDPNVPKVAVFTLKKNNTIWGVPRLAFVTLTGFILAGMLGLCIFCFVSCKKRSHDYGLVSQSGFFEDFKYDDEHKETALFTRPILKKPVVPYYDDDDDEEENDFADIEGNYLSSSDDNDEIKLLTLSR</sequence>
<evidence type="ECO:0000256" key="8">
    <source>
        <dbReference type="ARBA" id="ARBA00023180"/>
    </source>
</evidence>
<dbReference type="InterPro" id="IPR057246">
    <property type="entry name" value="CARBOXYPEPT_ZN_1"/>
</dbReference>
<feature type="active site" description="Proton donor/acceptor" evidence="9">
    <location>
        <position position="741"/>
    </location>
</feature>
<keyword evidence="10" id="KW-1133">Transmembrane helix</keyword>
<evidence type="ECO:0000256" key="10">
    <source>
        <dbReference type="SAM" id="Phobius"/>
    </source>
</evidence>
<evidence type="ECO:0000313" key="13">
    <source>
        <dbReference type="Proteomes" id="UP000625711"/>
    </source>
</evidence>
<gene>
    <name evidence="12" type="ORF">GWI33_021706</name>
</gene>
<protein>
    <recommendedName>
        <fullName evidence="11">Peptidase M14 domain-containing protein</fullName>
    </recommendedName>
</protein>
<evidence type="ECO:0000256" key="9">
    <source>
        <dbReference type="PROSITE-ProRule" id="PRU01379"/>
    </source>
</evidence>
<keyword evidence="10" id="KW-0472">Membrane</keyword>
<dbReference type="GO" id="GO:0004181">
    <property type="term" value="F:metallocarboxypeptidase activity"/>
    <property type="evidence" value="ECO:0007669"/>
    <property type="project" value="InterPro"/>
</dbReference>
<comment type="cofactor">
    <cofactor evidence="1">
        <name>Zn(2+)</name>
        <dbReference type="ChEBI" id="CHEBI:29105"/>
    </cofactor>
</comment>
<dbReference type="CDD" id="cd03868">
    <property type="entry name" value="M14_CPD_I"/>
    <property type="match status" value="1"/>
</dbReference>
<evidence type="ECO:0000256" key="1">
    <source>
        <dbReference type="ARBA" id="ARBA00001947"/>
    </source>
</evidence>
<dbReference type="Gene3D" id="2.60.40.1120">
    <property type="entry name" value="Carboxypeptidase-like, regulatory domain"/>
    <property type="match status" value="4"/>
</dbReference>
<keyword evidence="13" id="KW-1185">Reference proteome</keyword>
<feature type="domain" description="Peptidase M14" evidence="11">
    <location>
        <begin position="69"/>
        <end position="365"/>
    </location>
</feature>
<dbReference type="PRINTS" id="PR00765">
    <property type="entry name" value="CRBOXYPTASEA"/>
</dbReference>
<dbReference type="PROSITE" id="PS00133">
    <property type="entry name" value="CARBOXYPEPT_ZN_2"/>
    <property type="match status" value="1"/>
</dbReference>
<feature type="transmembrane region" description="Helical" evidence="10">
    <location>
        <begin position="1348"/>
        <end position="1370"/>
    </location>
</feature>
<dbReference type="EMBL" id="JAACXV010000071">
    <property type="protein sequence ID" value="KAF7284693.1"/>
    <property type="molecule type" value="Genomic_DNA"/>
</dbReference>
<keyword evidence="4" id="KW-0645">Protease</keyword>
<dbReference type="Gene3D" id="3.40.630.10">
    <property type="entry name" value="Zn peptidases"/>
    <property type="match status" value="3"/>
</dbReference>
<feature type="active site" description="Proton donor/acceptor" evidence="9">
    <location>
        <position position="335"/>
    </location>
</feature>
<evidence type="ECO:0000256" key="6">
    <source>
        <dbReference type="ARBA" id="ARBA00022801"/>
    </source>
</evidence>
<keyword evidence="3" id="KW-0121">Carboxypeptidase</keyword>
<evidence type="ECO:0000256" key="2">
    <source>
        <dbReference type="ARBA" id="ARBA00005988"/>
    </source>
</evidence>
<comment type="similarity">
    <text evidence="2 9">Belongs to the peptidase M14 family.</text>
</comment>
<keyword evidence="5" id="KW-0479">Metal-binding</keyword>
<keyword evidence="7" id="KW-0862">Zinc</keyword>
<dbReference type="SUPFAM" id="SSF53187">
    <property type="entry name" value="Zn-dependent exopeptidases"/>
    <property type="match status" value="3"/>
</dbReference>
<dbReference type="Pfam" id="PF13620">
    <property type="entry name" value="CarboxypepD_reg"/>
    <property type="match status" value="3"/>
</dbReference>
<dbReference type="FunFam" id="3.40.630.10:FF:000020">
    <property type="entry name" value="Carboxypeptidase D"/>
    <property type="match status" value="2"/>
</dbReference>
<accession>A0A834IVI4</accession>
<dbReference type="PROSITE" id="PS52035">
    <property type="entry name" value="PEPTIDASE_M14"/>
    <property type="match status" value="2"/>
</dbReference>
<dbReference type="CDD" id="cd03858">
    <property type="entry name" value="M14_CP_N-E_like"/>
    <property type="match status" value="1"/>
</dbReference>
<dbReference type="PANTHER" id="PTHR11532">
    <property type="entry name" value="PROTEASE M14 CARBOXYPEPTIDASE"/>
    <property type="match status" value="1"/>
</dbReference>
<dbReference type="OrthoDB" id="10249045at2759"/>
<evidence type="ECO:0000259" key="11">
    <source>
        <dbReference type="PROSITE" id="PS52035"/>
    </source>
</evidence>
<dbReference type="Proteomes" id="UP000625711">
    <property type="component" value="Unassembled WGS sequence"/>
</dbReference>
<evidence type="ECO:0000256" key="7">
    <source>
        <dbReference type="ARBA" id="ARBA00022833"/>
    </source>
</evidence>
<dbReference type="PANTHER" id="PTHR11532:SF62">
    <property type="entry name" value="CARBOXYPEPTIDASE D"/>
    <property type="match status" value="1"/>
</dbReference>
<dbReference type="InterPro" id="IPR050753">
    <property type="entry name" value="Peptidase_M14_domain"/>
</dbReference>